<feature type="domain" description="Pleiotropic ABC efflux transporter N-terminal" evidence="2">
    <location>
        <begin position="16"/>
        <end position="83"/>
    </location>
</feature>
<dbReference type="EMBL" id="JBFXLS010000072">
    <property type="protein sequence ID" value="KAL2820191.1"/>
    <property type="molecule type" value="Genomic_DNA"/>
</dbReference>
<evidence type="ECO:0000259" key="2">
    <source>
        <dbReference type="Pfam" id="PF14510"/>
    </source>
</evidence>
<gene>
    <name evidence="3" type="ORF">BDW59DRAFT_151030</name>
</gene>
<feature type="compositionally biased region" description="Polar residues" evidence="1">
    <location>
        <begin position="1"/>
        <end position="11"/>
    </location>
</feature>
<accession>A0ABR4HXG4</accession>
<keyword evidence="4" id="KW-1185">Reference proteome</keyword>
<name>A0ABR4HXG4_9EURO</name>
<dbReference type="InterPro" id="IPR029481">
    <property type="entry name" value="ABC_trans_N"/>
</dbReference>
<evidence type="ECO:0000313" key="4">
    <source>
        <dbReference type="Proteomes" id="UP001610335"/>
    </source>
</evidence>
<evidence type="ECO:0000313" key="3">
    <source>
        <dbReference type="EMBL" id="KAL2820191.1"/>
    </source>
</evidence>
<evidence type="ECO:0000256" key="1">
    <source>
        <dbReference type="SAM" id="MobiDB-lite"/>
    </source>
</evidence>
<dbReference type="Proteomes" id="UP001610335">
    <property type="component" value="Unassembled WGS sequence"/>
</dbReference>
<reference evidence="3 4" key="1">
    <citation type="submission" date="2024-07" db="EMBL/GenBank/DDBJ databases">
        <title>Section-level genome sequencing and comparative genomics of Aspergillus sections Usti and Cavernicolus.</title>
        <authorList>
            <consortium name="Lawrence Berkeley National Laboratory"/>
            <person name="Nybo J.L."/>
            <person name="Vesth T.C."/>
            <person name="Theobald S."/>
            <person name="Frisvad J.C."/>
            <person name="Larsen T.O."/>
            <person name="Kjaerboelling I."/>
            <person name="Rothschild-Mancinelli K."/>
            <person name="Lyhne E.K."/>
            <person name="Kogle M.E."/>
            <person name="Barry K."/>
            <person name="Clum A."/>
            <person name="Na H."/>
            <person name="Ledsgaard L."/>
            <person name="Lin J."/>
            <person name="Lipzen A."/>
            <person name="Kuo A."/>
            <person name="Riley R."/>
            <person name="Mondo S."/>
            <person name="LaButti K."/>
            <person name="Haridas S."/>
            <person name="Pangalinan J."/>
            <person name="Salamov A.A."/>
            <person name="Simmons B.A."/>
            <person name="Magnuson J.K."/>
            <person name="Chen J."/>
            <person name="Drula E."/>
            <person name="Henrissat B."/>
            <person name="Wiebenga A."/>
            <person name="Lubbers R.J."/>
            <person name="Gomes A.C."/>
            <person name="Makela M.R."/>
            <person name="Stajich J."/>
            <person name="Grigoriev I.V."/>
            <person name="Mortensen U.H."/>
            <person name="De vries R.P."/>
            <person name="Baker S.E."/>
            <person name="Andersen M.R."/>
        </authorList>
    </citation>
    <scope>NUCLEOTIDE SEQUENCE [LARGE SCALE GENOMIC DNA]</scope>
    <source>
        <strain evidence="3 4">CBS 600.67</strain>
    </source>
</reference>
<organism evidence="3 4">
    <name type="scientific">Aspergillus cavernicola</name>
    <dbReference type="NCBI Taxonomy" id="176166"/>
    <lineage>
        <taxon>Eukaryota</taxon>
        <taxon>Fungi</taxon>
        <taxon>Dikarya</taxon>
        <taxon>Ascomycota</taxon>
        <taxon>Pezizomycotina</taxon>
        <taxon>Eurotiomycetes</taxon>
        <taxon>Eurotiomycetidae</taxon>
        <taxon>Eurotiales</taxon>
        <taxon>Aspergillaceae</taxon>
        <taxon>Aspergillus</taxon>
        <taxon>Aspergillus subgen. Nidulantes</taxon>
    </lineage>
</organism>
<protein>
    <recommendedName>
        <fullName evidence="2">Pleiotropic ABC efflux transporter N-terminal domain-containing protein</fullName>
    </recommendedName>
</protein>
<comment type="caution">
    <text evidence="3">The sequence shown here is derived from an EMBL/GenBank/DDBJ whole genome shotgun (WGS) entry which is preliminary data.</text>
</comment>
<sequence length="167" mass="18923">MNLSPDLGSQSDGDENLPFDHDTTKEDTLDNILETRSLQSAVEEFHGRNATTNLKERKLGVTWQNLTVEAVGSESTIQENVLSQFNIRQHIKEAQSKPSMKTILERSHGCVKPGEMLLVVGRPVAGYTTLLNMLVPTKRIVTRYPSPAIRCYIIRAHFHREFRTYSL</sequence>
<proteinExistence type="predicted"/>
<dbReference type="Pfam" id="PF14510">
    <property type="entry name" value="ABC_trans_N"/>
    <property type="match status" value="1"/>
</dbReference>
<feature type="region of interest" description="Disordered" evidence="1">
    <location>
        <begin position="1"/>
        <end position="26"/>
    </location>
</feature>